<proteinExistence type="inferred from homology"/>
<gene>
    <name evidence="3" type="ORF">ACFFV7_08865</name>
</gene>
<dbReference type="EMBL" id="JBHMEI010000004">
    <property type="protein sequence ID" value="MFB9201297.1"/>
    <property type="molecule type" value="Genomic_DNA"/>
</dbReference>
<reference evidence="3 4" key="1">
    <citation type="submission" date="2024-09" db="EMBL/GenBank/DDBJ databases">
        <authorList>
            <person name="Sun Q."/>
            <person name="Mori K."/>
        </authorList>
    </citation>
    <scope>NUCLEOTIDE SEQUENCE [LARGE SCALE GENOMIC DNA]</scope>
    <source>
        <strain evidence="3 4">CCM 3426</strain>
    </source>
</reference>
<evidence type="ECO:0000313" key="3">
    <source>
        <dbReference type="EMBL" id="MFB9201297.1"/>
    </source>
</evidence>
<evidence type="ECO:0000256" key="1">
    <source>
        <dbReference type="ARBA" id="ARBA00007689"/>
    </source>
</evidence>
<accession>A0ABV5I9U4</accession>
<dbReference type="RefSeq" id="WP_229824453.1">
    <property type="nucleotide sequence ID" value="NZ_BMRC01000012.1"/>
</dbReference>
<protein>
    <submittedName>
        <fullName evidence="3">YciI family protein</fullName>
    </submittedName>
</protein>
<sequence>MLLIYSNPAAQQAVADGFDQVMAEVDALMQELEESGELVGGQALGDPASSKTVMVRDGVPAVTDGPFLEAKEYLAGYLTVDCASVERATEIAARWPDARLCAMEVRPVLDEVAE</sequence>
<organism evidence="3 4">
    <name type="scientific">Nonomuraea spiralis</name>
    <dbReference type="NCBI Taxonomy" id="46182"/>
    <lineage>
        <taxon>Bacteria</taxon>
        <taxon>Bacillati</taxon>
        <taxon>Actinomycetota</taxon>
        <taxon>Actinomycetes</taxon>
        <taxon>Streptosporangiales</taxon>
        <taxon>Streptosporangiaceae</taxon>
        <taxon>Nonomuraea</taxon>
    </lineage>
</organism>
<evidence type="ECO:0000259" key="2">
    <source>
        <dbReference type="Pfam" id="PF03795"/>
    </source>
</evidence>
<evidence type="ECO:0000313" key="4">
    <source>
        <dbReference type="Proteomes" id="UP001589647"/>
    </source>
</evidence>
<dbReference type="InterPro" id="IPR005545">
    <property type="entry name" value="YCII"/>
</dbReference>
<dbReference type="InterPro" id="IPR011008">
    <property type="entry name" value="Dimeric_a/b-barrel"/>
</dbReference>
<keyword evidence="4" id="KW-1185">Reference proteome</keyword>
<dbReference type="Proteomes" id="UP001589647">
    <property type="component" value="Unassembled WGS sequence"/>
</dbReference>
<dbReference type="PANTHER" id="PTHR35174:SF3">
    <property type="entry name" value="BLL7171 PROTEIN"/>
    <property type="match status" value="1"/>
</dbReference>
<comment type="similarity">
    <text evidence="1">Belongs to the YciI family.</text>
</comment>
<dbReference type="SUPFAM" id="SSF54909">
    <property type="entry name" value="Dimeric alpha+beta barrel"/>
    <property type="match status" value="1"/>
</dbReference>
<comment type="caution">
    <text evidence="3">The sequence shown here is derived from an EMBL/GenBank/DDBJ whole genome shotgun (WGS) entry which is preliminary data.</text>
</comment>
<dbReference type="Gene3D" id="3.30.70.1060">
    <property type="entry name" value="Dimeric alpha+beta barrel"/>
    <property type="match status" value="1"/>
</dbReference>
<feature type="domain" description="YCII-related" evidence="2">
    <location>
        <begin position="1"/>
        <end position="110"/>
    </location>
</feature>
<dbReference type="PANTHER" id="PTHR35174">
    <property type="entry name" value="BLL7171 PROTEIN-RELATED"/>
    <property type="match status" value="1"/>
</dbReference>
<dbReference type="Pfam" id="PF03795">
    <property type="entry name" value="YCII"/>
    <property type="match status" value="1"/>
</dbReference>
<name>A0ABV5I9U4_9ACTN</name>